<keyword evidence="1" id="KW-0812">Transmembrane</keyword>
<evidence type="ECO:0000313" key="2">
    <source>
        <dbReference type="EMBL" id="EHJ11311.1"/>
    </source>
</evidence>
<proteinExistence type="predicted"/>
<evidence type="ECO:0000256" key="1">
    <source>
        <dbReference type="SAM" id="Phobius"/>
    </source>
</evidence>
<feature type="transmembrane region" description="Helical" evidence="1">
    <location>
        <begin position="153"/>
        <end position="170"/>
    </location>
</feature>
<dbReference type="PATRIC" id="fig|423471.3.peg.3705"/>
<organism evidence="2 3">
    <name type="scientific">Crocosphaera watsonii WH 0003</name>
    <dbReference type="NCBI Taxonomy" id="423471"/>
    <lineage>
        <taxon>Bacteria</taxon>
        <taxon>Bacillati</taxon>
        <taxon>Cyanobacteriota</taxon>
        <taxon>Cyanophyceae</taxon>
        <taxon>Oscillatoriophycideae</taxon>
        <taxon>Chroococcales</taxon>
        <taxon>Aphanothecaceae</taxon>
        <taxon>Crocosphaera</taxon>
    </lineage>
</organism>
<reference evidence="2 3" key="1">
    <citation type="journal article" date="2011" name="Front. Microbiol.">
        <title>Two Strains of Crocosphaera watsonii with Highly Conserved Genomes are Distinguished by Strain-Specific Features.</title>
        <authorList>
            <person name="Bench S.R."/>
            <person name="Ilikchyan I.N."/>
            <person name="Tripp H.J."/>
            <person name="Zehr J.P."/>
        </authorList>
    </citation>
    <scope>NUCLEOTIDE SEQUENCE [LARGE SCALE GENOMIC DNA]</scope>
    <source>
        <strain evidence="2 3">WH 0003</strain>
    </source>
</reference>
<evidence type="ECO:0000313" key="3">
    <source>
        <dbReference type="Proteomes" id="UP000003477"/>
    </source>
</evidence>
<gene>
    <name evidence="2" type="ORF">CWATWH0003_3953</name>
</gene>
<dbReference type="EMBL" id="AESD01000603">
    <property type="protein sequence ID" value="EHJ11311.1"/>
    <property type="molecule type" value="Genomic_DNA"/>
</dbReference>
<sequence>MLTRIKNRILMLLKKIPTPFIICNSISILLLILVIIYAQKFAPPVDGLFIPPATPRYPTAGLLTHTFEVLCSIPPVICGFTFFIIRRINPNNSNNFFLLGSTILTTGFFFNEIYRIHIILQYFDIAKLTTIRVYGVILIVYLSLFWKTLRETPLGIMITAFSLIIIAVLIDSFYSYFPMKSLLIEGVPKLLGMINFTLYFCLVCYQTILNTWKELE</sequence>
<accession>G5J934</accession>
<keyword evidence="1" id="KW-1133">Transmembrane helix</keyword>
<keyword evidence="1" id="KW-0472">Membrane</keyword>
<protein>
    <recommendedName>
        <fullName evidence="4">DUF998 domain-containing protein</fullName>
    </recommendedName>
</protein>
<dbReference type="AlphaFoldDB" id="G5J934"/>
<comment type="caution">
    <text evidence="2">The sequence shown here is derived from an EMBL/GenBank/DDBJ whole genome shotgun (WGS) entry which is preliminary data.</text>
</comment>
<feature type="transmembrane region" description="Helical" evidence="1">
    <location>
        <begin position="62"/>
        <end position="84"/>
    </location>
</feature>
<name>G5J934_CROWT</name>
<dbReference type="Proteomes" id="UP000003477">
    <property type="component" value="Unassembled WGS sequence"/>
</dbReference>
<feature type="transmembrane region" description="Helical" evidence="1">
    <location>
        <begin position="125"/>
        <end position="146"/>
    </location>
</feature>
<feature type="transmembrane region" description="Helical" evidence="1">
    <location>
        <begin position="190"/>
        <end position="212"/>
    </location>
</feature>
<evidence type="ECO:0008006" key="4">
    <source>
        <dbReference type="Google" id="ProtNLM"/>
    </source>
</evidence>
<feature type="transmembrane region" description="Helical" evidence="1">
    <location>
        <begin position="21"/>
        <end position="42"/>
    </location>
</feature>
<feature type="transmembrane region" description="Helical" evidence="1">
    <location>
        <begin position="96"/>
        <end position="119"/>
    </location>
</feature>